<dbReference type="AlphaFoldDB" id="B7KH72"/>
<keyword evidence="2" id="KW-0964">Secreted</keyword>
<evidence type="ECO:0000256" key="2">
    <source>
        <dbReference type="ARBA" id="ARBA00022525"/>
    </source>
</evidence>
<dbReference type="InterPro" id="IPR051417">
    <property type="entry name" value="SDr/BOS_complex"/>
</dbReference>
<dbReference type="InterPro" id="IPR033764">
    <property type="entry name" value="Sdr_B"/>
</dbReference>
<dbReference type="Proteomes" id="UP000002384">
    <property type="component" value="Chromosome"/>
</dbReference>
<dbReference type="eggNOG" id="COG4932">
    <property type="taxonomic scope" value="Bacteria"/>
</dbReference>
<dbReference type="HOGENOM" id="CLU_378005_0_0_3"/>
<feature type="domain" description="SD-repeat containing protein B" evidence="4">
    <location>
        <begin position="203"/>
        <end position="317"/>
    </location>
</feature>
<dbReference type="InterPro" id="IPR018247">
    <property type="entry name" value="EF_Hand_1_Ca_BS"/>
</dbReference>
<sequence length="733" mass="79155">MSDLSNFSISLPEQVTFTFTNPGLTFGNPSYLDINVSGGTVLDGSYDAHCIDTDRPLSLGKTYQAKVFSSYETLPPELLGTGNIEQPQNFDLINWIINQNFVGKTAANGQLFTYGDVQRAIWTLIDDINSTSRLGGWNQTRTNQILALAQANGEGFIPTFEYTTIFGENIIGKLGVILAPDGTNDGILNPDAQIIITEVKLSKIGNFVFNDINGDGIQDEGEDKIVGVTVNLLADVDGNGVIENGEVIQSSVTDADGKYHFEVVAGNYKIQFEQPQDFSEISPRLAGIDTTQDSDGLISDVITIKPGEYDPTIDAGFYNNTGIIGDRVWFDNDGDGIQDQGENGINGVLLKLINNDTGETIATDITEGDGEYLFDSLPQGNYTIMVDPSTLPGNLQQTADSDGILDGMSTVNLPAAQSNLNQDFGYQQLGTIGDRVWFDQDRDGVQDEGENGINGVTVKLLDATGNIVATTLTGNNPNSSTLEEGYYAFTNVTPGDYRVMFVQPDGFNEVSPFQAGSNSALDSDANPANGLMSNLFTLAPGEINSTLDAGFYNCGPCVFEISNGFSGTNIKVQISMEEIEGGVKFTVTETDPNLIGDIRGLFFHINDESLLKQLKVNGSDITDYEFKANSVQDLGNGVNMNGDGNIHKYDIGIEFGTQGISQDDIQSTTFIISHKTVELNVEDFLNQEFGVRLTSVGQPNSREQSSKIFGYSPEDCCDSIFSNSLLAMNPIAI</sequence>
<dbReference type="OrthoDB" id="6074739at2"/>
<protein>
    <submittedName>
        <fullName evidence="5">Cna B domain protein</fullName>
    </submittedName>
</protein>
<comment type="subcellular location">
    <subcellularLocation>
        <location evidence="1">Secreted</location>
    </subcellularLocation>
</comment>
<reference evidence="6" key="1">
    <citation type="journal article" date="2011" name="MBio">
        <title>Novel metabolic attributes of the genus Cyanothece, comprising a group of unicellular nitrogen-fixing Cyanobacteria.</title>
        <authorList>
            <person name="Bandyopadhyay A."/>
            <person name="Elvitigala T."/>
            <person name="Welsh E."/>
            <person name="Stockel J."/>
            <person name="Liberton M."/>
            <person name="Min H."/>
            <person name="Sherman L.A."/>
            <person name="Pakrasi H.B."/>
        </authorList>
    </citation>
    <scope>NUCLEOTIDE SEQUENCE [LARGE SCALE GENOMIC DNA]</scope>
    <source>
        <strain evidence="6">PCC 7424</strain>
    </source>
</reference>
<keyword evidence="6" id="KW-1185">Reference proteome</keyword>
<dbReference type="InterPro" id="IPR013783">
    <property type="entry name" value="Ig-like_fold"/>
</dbReference>
<dbReference type="KEGG" id="cyc:PCC7424_0825"/>
<dbReference type="RefSeq" id="WP_012598228.1">
    <property type="nucleotide sequence ID" value="NC_011729.1"/>
</dbReference>
<organism evidence="5 6">
    <name type="scientific">Gloeothece citriformis (strain PCC 7424)</name>
    <name type="common">Cyanothece sp. (strain PCC 7424)</name>
    <dbReference type="NCBI Taxonomy" id="65393"/>
    <lineage>
        <taxon>Bacteria</taxon>
        <taxon>Bacillati</taxon>
        <taxon>Cyanobacteriota</taxon>
        <taxon>Cyanophyceae</taxon>
        <taxon>Oscillatoriophycideae</taxon>
        <taxon>Chroococcales</taxon>
        <taxon>Aphanothecaceae</taxon>
        <taxon>Gloeothece</taxon>
        <taxon>Gloeothece citriformis</taxon>
    </lineage>
</organism>
<evidence type="ECO:0000256" key="3">
    <source>
        <dbReference type="ARBA" id="ARBA00022729"/>
    </source>
</evidence>
<evidence type="ECO:0000259" key="4">
    <source>
        <dbReference type="Pfam" id="PF17210"/>
    </source>
</evidence>
<dbReference type="STRING" id="65393.PCC7424_0825"/>
<evidence type="ECO:0000313" key="6">
    <source>
        <dbReference type="Proteomes" id="UP000002384"/>
    </source>
</evidence>
<name>B7KH72_GLOC7</name>
<keyword evidence="3" id="KW-0732">Signal</keyword>
<proteinExistence type="predicted"/>
<evidence type="ECO:0000256" key="1">
    <source>
        <dbReference type="ARBA" id="ARBA00004613"/>
    </source>
</evidence>
<dbReference type="PANTHER" id="PTHR23303">
    <property type="entry name" value="CARBOXYPEPTIDASE REGULATORY REGION-CONTAINING"/>
    <property type="match status" value="1"/>
</dbReference>
<dbReference type="SUPFAM" id="SSF117074">
    <property type="entry name" value="Hypothetical protein PA1324"/>
    <property type="match status" value="3"/>
</dbReference>
<feature type="domain" description="SD-repeat containing protein B" evidence="4">
    <location>
        <begin position="324"/>
        <end position="426"/>
    </location>
</feature>
<dbReference type="EMBL" id="CP001291">
    <property type="protein sequence ID" value="ACK69281.1"/>
    <property type="molecule type" value="Genomic_DNA"/>
</dbReference>
<feature type="domain" description="SD-repeat containing protein B" evidence="4">
    <location>
        <begin position="431"/>
        <end position="551"/>
    </location>
</feature>
<evidence type="ECO:0000313" key="5">
    <source>
        <dbReference type="EMBL" id="ACK69281.1"/>
    </source>
</evidence>
<dbReference type="GO" id="GO:0005576">
    <property type="term" value="C:extracellular region"/>
    <property type="evidence" value="ECO:0007669"/>
    <property type="project" value="UniProtKB-SubCell"/>
</dbReference>
<dbReference type="Gene3D" id="2.60.40.10">
    <property type="entry name" value="Immunoglobulins"/>
    <property type="match status" value="3"/>
</dbReference>
<accession>B7KH72</accession>
<dbReference type="PROSITE" id="PS00018">
    <property type="entry name" value="EF_HAND_1"/>
    <property type="match status" value="1"/>
</dbReference>
<dbReference type="Pfam" id="PF17210">
    <property type="entry name" value="SdrD_B"/>
    <property type="match status" value="3"/>
</dbReference>
<gene>
    <name evidence="5" type="ordered locus">PCC7424_0825</name>
</gene>